<gene>
    <name evidence="8" type="ORF">ACFQ3U_09475</name>
</gene>
<dbReference type="Gene3D" id="3.30.590.10">
    <property type="entry name" value="Glutamine synthetase/guanido kinase, catalytic domain"/>
    <property type="match status" value="1"/>
</dbReference>
<dbReference type="EMBL" id="JBHTLY010000003">
    <property type="protein sequence ID" value="MFD1202121.1"/>
    <property type="molecule type" value="Genomic_DNA"/>
</dbReference>
<sequence>MNTTATPTAAPAATTRSTLDELATGRVGFVADRGLWTKEQYRKAEGIYETIDRLGLEVIRVVYVDPHGLTRSKSLTPSAFKAAMRNGIDTSPGGVIFDTGLELVFNPFESGGGLGNEEMTGAADFLLVPDPDTFQVLPWVESTGWILADEYLKNGDPLPYSARLLLKRELAKLAERGMEMIIGLEVEWYLTKLVDDRYEAENIGGFGQPGGPPVVAPLNIGYQFMSENLCDEAEEHIRDLRRALIQFGMPLRTTEHESGPGQMEFTFAPLDALQAADAMVLFRVAAKQISARQGLHASFMCAPKLQGFDANGWHLHQSIFDTASATNAFATSDESQILSPLATHYAGGLLAHSPATTIFAAPTVNGYKRLSARFSLSPDRATWSADNRGTYLRVLAEANDPASHFENRIGEPAANPYLYIASQLVAGMHGVDEQLDPGPMTVNPHDTSLPSLPCSLAEAADELDRSALFREVFGNEFVDYYLRLKRNEWRRYTESLAAVGESDDQDEISDWEHREYFRMY</sequence>
<dbReference type="PROSITE" id="PS51987">
    <property type="entry name" value="GS_CATALYTIC"/>
    <property type="match status" value="1"/>
</dbReference>
<dbReference type="PANTHER" id="PTHR43407">
    <property type="entry name" value="GLUTAMINE SYNTHETASE"/>
    <property type="match status" value="1"/>
</dbReference>
<dbReference type="PANTHER" id="PTHR43407:SF1">
    <property type="entry name" value="LENGSIN"/>
    <property type="match status" value="1"/>
</dbReference>
<dbReference type="SUPFAM" id="SSF54368">
    <property type="entry name" value="Glutamine synthetase, N-terminal domain"/>
    <property type="match status" value="1"/>
</dbReference>
<dbReference type="Pfam" id="PF00120">
    <property type="entry name" value="Gln-synt_C"/>
    <property type="match status" value="1"/>
</dbReference>
<name>A0ABW3TN22_9MICO</name>
<keyword evidence="8" id="KW-0436">Ligase</keyword>
<dbReference type="EC" id="6.3.1.2" evidence="2"/>
<organism evidence="8 9">
    <name type="scientific">Leucobacter albus</name>
    <dbReference type="NCBI Taxonomy" id="272210"/>
    <lineage>
        <taxon>Bacteria</taxon>
        <taxon>Bacillati</taxon>
        <taxon>Actinomycetota</taxon>
        <taxon>Actinomycetes</taxon>
        <taxon>Micrococcales</taxon>
        <taxon>Microbacteriaceae</taxon>
        <taxon>Leucobacter</taxon>
    </lineage>
</organism>
<evidence type="ECO:0000256" key="5">
    <source>
        <dbReference type="RuleBase" id="RU000384"/>
    </source>
</evidence>
<dbReference type="GO" id="GO:0016874">
    <property type="term" value="F:ligase activity"/>
    <property type="evidence" value="ECO:0007669"/>
    <property type="project" value="UniProtKB-KW"/>
</dbReference>
<dbReference type="RefSeq" id="WP_343961604.1">
    <property type="nucleotide sequence ID" value="NZ_BAAAKZ010000013.1"/>
</dbReference>
<dbReference type="InterPro" id="IPR036651">
    <property type="entry name" value="Gln_synt_N_sf"/>
</dbReference>
<feature type="domain" description="GS beta-grasp" evidence="6">
    <location>
        <begin position="54"/>
        <end position="155"/>
    </location>
</feature>
<comment type="caution">
    <text evidence="8">The sequence shown here is derived from an EMBL/GenBank/DDBJ whole genome shotgun (WGS) entry which is preliminary data.</text>
</comment>
<evidence type="ECO:0000259" key="6">
    <source>
        <dbReference type="PROSITE" id="PS51986"/>
    </source>
</evidence>
<evidence type="ECO:0000259" key="7">
    <source>
        <dbReference type="PROSITE" id="PS51987"/>
    </source>
</evidence>
<evidence type="ECO:0000313" key="8">
    <source>
        <dbReference type="EMBL" id="MFD1202121.1"/>
    </source>
</evidence>
<evidence type="ECO:0000256" key="4">
    <source>
        <dbReference type="PROSITE-ProRule" id="PRU01330"/>
    </source>
</evidence>
<keyword evidence="9" id="KW-1185">Reference proteome</keyword>
<evidence type="ECO:0000313" key="9">
    <source>
        <dbReference type="Proteomes" id="UP001597181"/>
    </source>
</evidence>
<evidence type="ECO:0000256" key="1">
    <source>
        <dbReference type="ARBA" id="ARBA00009897"/>
    </source>
</evidence>
<dbReference type="Proteomes" id="UP001597181">
    <property type="component" value="Unassembled WGS sequence"/>
</dbReference>
<dbReference type="SMART" id="SM01230">
    <property type="entry name" value="Gln-synt_C"/>
    <property type="match status" value="1"/>
</dbReference>
<evidence type="ECO:0000256" key="2">
    <source>
        <dbReference type="ARBA" id="ARBA00012937"/>
    </source>
</evidence>
<dbReference type="SUPFAM" id="SSF55931">
    <property type="entry name" value="Glutamine synthetase/guanido kinase"/>
    <property type="match status" value="1"/>
</dbReference>
<evidence type="ECO:0000256" key="3">
    <source>
        <dbReference type="ARBA" id="ARBA00033230"/>
    </source>
</evidence>
<dbReference type="Gene3D" id="3.10.20.70">
    <property type="entry name" value="Glutamine synthetase, N-terminal domain"/>
    <property type="match status" value="1"/>
</dbReference>
<dbReference type="PROSITE" id="PS51986">
    <property type="entry name" value="GS_BETA_GRASP"/>
    <property type="match status" value="1"/>
</dbReference>
<dbReference type="InterPro" id="IPR008146">
    <property type="entry name" value="Gln_synth_cat_dom"/>
</dbReference>
<dbReference type="InterPro" id="IPR008147">
    <property type="entry name" value="Gln_synt_N"/>
</dbReference>
<comment type="similarity">
    <text evidence="1 4 5">Belongs to the glutamine synthetase family.</text>
</comment>
<accession>A0ABW3TN22</accession>
<protein>
    <recommendedName>
        <fullName evidence="2">glutamine synthetase</fullName>
        <ecNumber evidence="2">6.3.1.2</ecNumber>
    </recommendedName>
    <alternativeName>
        <fullName evidence="3">Glutamine synthetase I beta</fullName>
    </alternativeName>
</protein>
<proteinExistence type="inferred from homology"/>
<feature type="domain" description="GS catalytic" evidence="7">
    <location>
        <begin position="162"/>
        <end position="520"/>
    </location>
</feature>
<dbReference type="InterPro" id="IPR014746">
    <property type="entry name" value="Gln_synth/guanido_kin_cat_dom"/>
</dbReference>
<reference evidence="9" key="1">
    <citation type="journal article" date="2019" name="Int. J. Syst. Evol. Microbiol.">
        <title>The Global Catalogue of Microorganisms (GCM) 10K type strain sequencing project: providing services to taxonomists for standard genome sequencing and annotation.</title>
        <authorList>
            <consortium name="The Broad Institute Genomics Platform"/>
            <consortium name="The Broad Institute Genome Sequencing Center for Infectious Disease"/>
            <person name="Wu L."/>
            <person name="Ma J."/>
        </authorList>
    </citation>
    <scope>NUCLEOTIDE SEQUENCE [LARGE SCALE GENOMIC DNA]</scope>
    <source>
        <strain evidence="9">CCUG 50213</strain>
    </source>
</reference>